<comment type="function">
    <text evidence="5 6 7">Catalyzes the transfer of endogenously produced octanoic acid from octanoyl-acyl-carrier-protein onto the lipoyl domains of lipoate-dependent enzymes. Lipoyl-ACP can also act as a substrate although octanoyl-ACP is likely to be the physiological substrate.</text>
</comment>
<evidence type="ECO:0000313" key="12">
    <source>
        <dbReference type="EMBL" id="MDJ1482413.1"/>
    </source>
</evidence>
<evidence type="ECO:0000256" key="10">
    <source>
        <dbReference type="PIRSR" id="PIRSR016262-3"/>
    </source>
</evidence>
<dbReference type="GO" id="GO:0009249">
    <property type="term" value="P:protein lipoylation"/>
    <property type="evidence" value="ECO:0007669"/>
    <property type="project" value="InterPro"/>
</dbReference>
<dbReference type="Gene3D" id="3.30.930.10">
    <property type="entry name" value="Bira Bifunctional Protein, Domain 2"/>
    <property type="match status" value="1"/>
</dbReference>
<feature type="active site" description="Acyl-thioester intermediate" evidence="6 8">
    <location>
        <position position="198"/>
    </location>
</feature>
<dbReference type="SUPFAM" id="SSF55681">
    <property type="entry name" value="Class II aaRS and biotin synthetases"/>
    <property type="match status" value="1"/>
</dbReference>
<name>A0AAE3QS46_9BACT</name>
<evidence type="ECO:0000256" key="9">
    <source>
        <dbReference type="PIRSR" id="PIRSR016262-2"/>
    </source>
</evidence>
<dbReference type="Pfam" id="PF21948">
    <property type="entry name" value="LplA-B_cat"/>
    <property type="match status" value="1"/>
</dbReference>
<feature type="site" description="Lowers pKa of active site Cys" evidence="6 10">
    <location>
        <position position="164"/>
    </location>
</feature>
<dbReference type="CDD" id="cd16444">
    <property type="entry name" value="LipB"/>
    <property type="match status" value="1"/>
</dbReference>
<keyword evidence="3 6" id="KW-0808">Transferase</keyword>
<reference evidence="12" key="1">
    <citation type="submission" date="2023-05" db="EMBL/GenBank/DDBJ databases">
        <authorList>
            <person name="Zhang X."/>
        </authorList>
    </citation>
    <scope>NUCLEOTIDE SEQUENCE</scope>
    <source>
        <strain evidence="12">YF14B1</strain>
    </source>
</reference>
<comment type="miscellaneous">
    <text evidence="6">In the reaction, the free carboxyl group of octanoic acid is attached via an amide linkage to the epsilon-amino group of a specific lysine residue of lipoyl domains of lipoate-dependent enzymes.</text>
</comment>
<dbReference type="FunFam" id="3.30.930.10:FF:000035">
    <property type="entry name" value="Putative lipoyltransferase 2, mitochondrial"/>
    <property type="match status" value="1"/>
</dbReference>
<evidence type="ECO:0000256" key="7">
    <source>
        <dbReference type="PIRNR" id="PIRNR016262"/>
    </source>
</evidence>
<evidence type="ECO:0000313" key="13">
    <source>
        <dbReference type="Proteomes" id="UP001241110"/>
    </source>
</evidence>
<comment type="subcellular location">
    <subcellularLocation>
        <location evidence="6">Cytoplasm</location>
    </subcellularLocation>
</comment>
<dbReference type="Proteomes" id="UP001241110">
    <property type="component" value="Unassembled WGS sequence"/>
</dbReference>
<dbReference type="EMBL" id="JASJOS010000007">
    <property type="protein sequence ID" value="MDJ1482413.1"/>
    <property type="molecule type" value="Genomic_DNA"/>
</dbReference>
<evidence type="ECO:0000256" key="8">
    <source>
        <dbReference type="PIRSR" id="PIRSR016262-1"/>
    </source>
</evidence>
<comment type="pathway">
    <text evidence="1 6 7">Protein modification; protein lipoylation via endogenous pathway; protein N(6)-(lipoyl)lysine from octanoyl-[acyl-carrier-protein]: step 1/2.</text>
</comment>
<comment type="caution">
    <text evidence="12">The sequence shown here is derived from an EMBL/GenBank/DDBJ whole genome shotgun (WGS) entry which is preliminary data.</text>
</comment>
<evidence type="ECO:0000256" key="4">
    <source>
        <dbReference type="ARBA" id="ARBA00023315"/>
    </source>
</evidence>
<evidence type="ECO:0000256" key="1">
    <source>
        <dbReference type="ARBA" id="ARBA00004821"/>
    </source>
</evidence>
<dbReference type="GO" id="GO:0033819">
    <property type="term" value="F:lipoyl(octanoyl) transferase activity"/>
    <property type="evidence" value="ECO:0007669"/>
    <property type="project" value="UniProtKB-EC"/>
</dbReference>
<comment type="similarity">
    <text evidence="6 7">Belongs to the LipB family.</text>
</comment>
<feature type="binding site" evidence="6 9">
    <location>
        <begin position="167"/>
        <end position="169"/>
    </location>
    <ligand>
        <name>substrate</name>
    </ligand>
</feature>
<evidence type="ECO:0000256" key="3">
    <source>
        <dbReference type="ARBA" id="ARBA00022679"/>
    </source>
</evidence>
<feature type="domain" description="BPL/LPL catalytic" evidence="11">
    <location>
        <begin position="49"/>
        <end position="237"/>
    </location>
</feature>
<keyword evidence="2 6" id="KW-0963">Cytoplasm</keyword>
<protein>
    <recommendedName>
        <fullName evidence="6 7">Octanoyltransferase</fullName>
        <ecNumber evidence="6 7">2.3.1.181</ecNumber>
    </recommendedName>
    <alternativeName>
        <fullName evidence="6">Lipoate-protein ligase B</fullName>
    </alternativeName>
    <alternativeName>
        <fullName evidence="6">Lipoyl/octanoyl transferase</fullName>
    </alternativeName>
    <alternativeName>
        <fullName evidence="6">Octanoyl-[acyl-carrier-protein]-protein N-octanoyltransferase</fullName>
    </alternativeName>
</protein>
<dbReference type="PANTHER" id="PTHR10993">
    <property type="entry name" value="OCTANOYLTRANSFERASE"/>
    <property type="match status" value="1"/>
</dbReference>
<dbReference type="GO" id="GO:0005737">
    <property type="term" value="C:cytoplasm"/>
    <property type="evidence" value="ECO:0007669"/>
    <property type="project" value="UniProtKB-SubCell"/>
</dbReference>
<dbReference type="NCBIfam" id="NF010925">
    <property type="entry name" value="PRK14345.1"/>
    <property type="match status" value="1"/>
</dbReference>
<dbReference type="InterPro" id="IPR045864">
    <property type="entry name" value="aa-tRNA-synth_II/BPL/LPL"/>
</dbReference>
<organism evidence="12 13">
    <name type="scientific">Xanthocytophaga flava</name>
    <dbReference type="NCBI Taxonomy" id="3048013"/>
    <lineage>
        <taxon>Bacteria</taxon>
        <taxon>Pseudomonadati</taxon>
        <taxon>Bacteroidota</taxon>
        <taxon>Cytophagia</taxon>
        <taxon>Cytophagales</taxon>
        <taxon>Rhodocytophagaceae</taxon>
        <taxon>Xanthocytophaga</taxon>
    </lineage>
</organism>
<feature type="binding site" evidence="6 9">
    <location>
        <begin position="180"/>
        <end position="182"/>
    </location>
    <ligand>
        <name>substrate</name>
    </ligand>
</feature>
<dbReference type="AlphaFoldDB" id="A0AAE3QS46"/>
<dbReference type="InterPro" id="IPR000544">
    <property type="entry name" value="Octanoyltransferase"/>
</dbReference>
<dbReference type="NCBIfam" id="TIGR00214">
    <property type="entry name" value="lipB"/>
    <property type="match status" value="1"/>
</dbReference>
<dbReference type="PROSITE" id="PS01313">
    <property type="entry name" value="LIPB"/>
    <property type="match status" value="1"/>
</dbReference>
<dbReference type="PIRSF" id="PIRSF016262">
    <property type="entry name" value="LPLase"/>
    <property type="match status" value="1"/>
</dbReference>
<accession>A0AAE3QS46</accession>
<dbReference type="EC" id="2.3.1.181" evidence="6 7"/>
<gene>
    <name evidence="6 12" type="primary">lipB</name>
    <name evidence="12" type="ORF">QNI16_18050</name>
</gene>
<evidence type="ECO:0000259" key="11">
    <source>
        <dbReference type="PROSITE" id="PS51733"/>
    </source>
</evidence>
<dbReference type="PANTHER" id="PTHR10993:SF12">
    <property type="entry name" value="OCTANOYLTRANSFERASE"/>
    <property type="match status" value="1"/>
</dbReference>
<dbReference type="RefSeq" id="WP_313981506.1">
    <property type="nucleotide sequence ID" value="NZ_JASJOS010000007.1"/>
</dbReference>
<dbReference type="PROSITE" id="PS51733">
    <property type="entry name" value="BPL_LPL_CATALYTIC"/>
    <property type="match status" value="1"/>
</dbReference>
<evidence type="ECO:0000256" key="6">
    <source>
        <dbReference type="HAMAP-Rule" id="MF_00013"/>
    </source>
</evidence>
<proteinExistence type="inferred from homology"/>
<keyword evidence="4 6" id="KW-0012">Acyltransferase</keyword>
<dbReference type="InterPro" id="IPR020605">
    <property type="entry name" value="Octanoyltransferase_CS"/>
</dbReference>
<evidence type="ECO:0000256" key="5">
    <source>
        <dbReference type="ARBA" id="ARBA00024732"/>
    </source>
</evidence>
<dbReference type="HAMAP" id="MF_00013">
    <property type="entry name" value="LipB"/>
    <property type="match status" value="1"/>
</dbReference>
<sequence length="250" mass="28396">MNPKINKSVQYQHLGLADYQKIWDYQTELFQQILDVKTQNRDLPPESQLETPNFLLFCEHPHVYTLGRNGKADNLLHAVDTLADIGATYYHSNRGGDITYHGPGQIVVYPILDLENFFTDIHKYMRLLEEAVIRTLAYYKVDAGRITGLTGVWIDYIEQKQPRKICAMGVKTSRWATMHGLALNVTTDLSYFNNIVPCGISDKAVTSLAKEIGQVPNMAEVEALLLKHISSLFEMELTMKESVSIHSSYI</sequence>
<comment type="catalytic activity">
    <reaction evidence="6 7">
        <text>octanoyl-[ACP] + L-lysyl-[protein] = N(6)-octanoyl-L-lysyl-[protein] + holo-[ACP] + H(+)</text>
        <dbReference type="Rhea" id="RHEA:17665"/>
        <dbReference type="Rhea" id="RHEA-COMP:9636"/>
        <dbReference type="Rhea" id="RHEA-COMP:9685"/>
        <dbReference type="Rhea" id="RHEA-COMP:9752"/>
        <dbReference type="Rhea" id="RHEA-COMP:9928"/>
        <dbReference type="ChEBI" id="CHEBI:15378"/>
        <dbReference type="ChEBI" id="CHEBI:29969"/>
        <dbReference type="ChEBI" id="CHEBI:64479"/>
        <dbReference type="ChEBI" id="CHEBI:78463"/>
        <dbReference type="ChEBI" id="CHEBI:78809"/>
        <dbReference type="EC" id="2.3.1.181"/>
    </reaction>
</comment>
<evidence type="ECO:0000256" key="2">
    <source>
        <dbReference type="ARBA" id="ARBA00022490"/>
    </source>
</evidence>
<dbReference type="InterPro" id="IPR004143">
    <property type="entry name" value="BPL_LPL_catalytic"/>
</dbReference>
<feature type="binding site" evidence="6 9">
    <location>
        <begin position="94"/>
        <end position="101"/>
    </location>
    <ligand>
        <name>substrate</name>
    </ligand>
</feature>